<dbReference type="KEGG" id="scib:HUG20_04960"/>
<sequence length="126" mass="14661">MLKKNDWALFKQWTRHHEETKKQIKELSRPGALTAGINWCRANMAPETLPSLPLKAPDIKVLTLGIWSDNDVFLTEEQMQSSAEHVTGSWRYERVENASHWLQLDQPETINELLIDFFDNREAEGK</sequence>
<keyword evidence="2" id="KW-1185">Reference proteome</keyword>
<dbReference type="Gene3D" id="3.40.50.1820">
    <property type="entry name" value="alpha/beta hydrolase"/>
    <property type="match status" value="1"/>
</dbReference>
<dbReference type="Proteomes" id="UP000595349">
    <property type="component" value="Chromosome"/>
</dbReference>
<proteinExistence type="predicted"/>
<dbReference type="SUPFAM" id="SSF53474">
    <property type="entry name" value="alpha/beta-Hydrolases"/>
    <property type="match status" value="1"/>
</dbReference>
<gene>
    <name evidence="1" type="ORF">HUG20_04960</name>
</gene>
<protein>
    <submittedName>
        <fullName evidence="1">Alpha/beta hydrolase</fullName>
    </submittedName>
</protein>
<accession>A0A7T7CEU6</accession>
<dbReference type="RefSeq" id="WP_200088721.1">
    <property type="nucleotide sequence ID" value="NZ_CP054706.1"/>
</dbReference>
<dbReference type="GO" id="GO:0016787">
    <property type="term" value="F:hydrolase activity"/>
    <property type="evidence" value="ECO:0007669"/>
    <property type="project" value="UniProtKB-KW"/>
</dbReference>
<dbReference type="InterPro" id="IPR029058">
    <property type="entry name" value="AB_hydrolase_fold"/>
</dbReference>
<dbReference type="EMBL" id="CP054706">
    <property type="protein sequence ID" value="QQK79304.1"/>
    <property type="molecule type" value="Genomic_DNA"/>
</dbReference>
<reference evidence="1 2" key="1">
    <citation type="submission" date="2020-06" db="EMBL/GenBank/DDBJ databases">
        <title>Genomic analysis of Salicibibacter sp. NKC21-4.</title>
        <authorList>
            <person name="Oh Y.J."/>
        </authorList>
    </citation>
    <scope>NUCLEOTIDE SEQUENCE [LARGE SCALE GENOMIC DNA]</scope>
    <source>
        <strain evidence="1 2">NKC21-4</strain>
    </source>
</reference>
<evidence type="ECO:0000313" key="2">
    <source>
        <dbReference type="Proteomes" id="UP000595349"/>
    </source>
</evidence>
<dbReference type="AlphaFoldDB" id="A0A7T7CEU6"/>
<name>A0A7T7CEU6_9BACI</name>
<keyword evidence="1" id="KW-0378">Hydrolase</keyword>
<organism evidence="1 2">
    <name type="scientific">Salicibibacter cibi</name>
    <dbReference type="NCBI Taxonomy" id="2743001"/>
    <lineage>
        <taxon>Bacteria</taxon>
        <taxon>Bacillati</taxon>
        <taxon>Bacillota</taxon>
        <taxon>Bacilli</taxon>
        <taxon>Bacillales</taxon>
        <taxon>Bacillaceae</taxon>
        <taxon>Salicibibacter</taxon>
    </lineage>
</organism>
<evidence type="ECO:0000313" key="1">
    <source>
        <dbReference type="EMBL" id="QQK79304.1"/>
    </source>
</evidence>